<dbReference type="PANTHER" id="PTHR45987">
    <property type="entry name" value="39S RIBOSOMAL PROTEIN L12"/>
    <property type="match status" value="1"/>
</dbReference>
<evidence type="ECO:0000256" key="8">
    <source>
        <dbReference type="ARBA" id="ARBA00023136"/>
    </source>
</evidence>
<comment type="similarity">
    <text evidence="2">Belongs to the bacterial ribosomal protein bL12 family.</text>
</comment>
<keyword evidence="8 11" id="KW-0472">Membrane</keyword>
<dbReference type="EMBL" id="CAJGYO010000017">
    <property type="protein sequence ID" value="CAD6332923.1"/>
    <property type="molecule type" value="Genomic_DNA"/>
</dbReference>
<protein>
    <recommendedName>
        <fullName evidence="12">Large ribosomal subunit protein bL12 C-terminal domain-containing protein</fullName>
    </recommendedName>
</protein>
<keyword evidence="14" id="KW-1185">Reference proteome</keyword>
<dbReference type="GO" id="GO:0003729">
    <property type="term" value="F:mRNA binding"/>
    <property type="evidence" value="ECO:0007669"/>
    <property type="project" value="TreeGrafter"/>
</dbReference>
<evidence type="ECO:0000256" key="5">
    <source>
        <dbReference type="ARBA" id="ARBA00022824"/>
    </source>
</evidence>
<dbReference type="InterPro" id="IPR014719">
    <property type="entry name" value="Ribosomal_bL12_C/ClpS-like"/>
</dbReference>
<keyword evidence="7 11" id="KW-1133">Transmembrane helix</keyword>
<evidence type="ECO:0000256" key="10">
    <source>
        <dbReference type="SAM" id="MobiDB-lite"/>
    </source>
</evidence>
<comment type="subcellular location">
    <subcellularLocation>
        <location evidence="1">Endoplasmic reticulum membrane</location>
        <topology evidence="1">Multi-pass membrane protein</topology>
    </subcellularLocation>
</comment>
<keyword evidence="6" id="KW-0689">Ribosomal protein</keyword>
<sequence>MAATGGVSADDVPILQAENLTSNVKSIYYSRTFLSIIGGVVAGIWGFTGLTGFVFYFLIMMVASIGLLAKSKFSVQTYFDSWTRISIEGVFGGLMILLAQSCEMNSSPVLLAHCPQRSSVLPNLTEPISSERVIGPKCLNGPKPRAKLPNASSSPHAASRSQNPSLVAMAASLLRSGHRLFLCRHRLSAAFSTAAAEELIDVRKLPTDYDPSTFDPSSPSRPPPSDRVWRLVEEVSSLTLAETAALSSLLLRRLDIPSAPPIAILNSAAGLGGGGGATAGAAGEKAAAAAEKTVFELRLEAFDAASKIKVIKEIRSFTDLGLKEAKELVEKAPAVIKGGVSKEEAEAIVEKMKAVGAKVLLTVLVCILFMSASSMRFSILRVDAACCLVRHCY</sequence>
<proteinExistence type="inferred from homology"/>
<dbReference type="GO" id="GO:0006412">
    <property type="term" value="P:translation"/>
    <property type="evidence" value="ECO:0007669"/>
    <property type="project" value="InterPro"/>
</dbReference>
<dbReference type="PANTHER" id="PTHR45987:SF1">
    <property type="entry name" value="50S RIBOSOMAL PROTEIN L7_L12-RELATED"/>
    <property type="match status" value="1"/>
</dbReference>
<dbReference type="GO" id="GO:0005789">
    <property type="term" value="C:endoplasmic reticulum membrane"/>
    <property type="evidence" value="ECO:0007669"/>
    <property type="project" value="UniProtKB-SubCell"/>
</dbReference>
<keyword evidence="4 11" id="KW-0812">Transmembrane</keyword>
<dbReference type="OrthoDB" id="16510at2759"/>
<name>A0A811RVG8_9POAL</name>
<comment type="caution">
    <text evidence="13">The sequence shown here is derived from an EMBL/GenBank/DDBJ whole genome shotgun (WGS) entry which is preliminary data.</text>
</comment>
<evidence type="ECO:0000256" key="2">
    <source>
        <dbReference type="ARBA" id="ARBA00007197"/>
    </source>
</evidence>
<dbReference type="Gene3D" id="3.30.1390.10">
    <property type="match status" value="1"/>
</dbReference>
<dbReference type="Proteomes" id="UP000604825">
    <property type="component" value="Unassembled WGS sequence"/>
</dbReference>
<evidence type="ECO:0000256" key="6">
    <source>
        <dbReference type="ARBA" id="ARBA00022980"/>
    </source>
</evidence>
<feature type="compositionally biased region" description="Polar residues" evidence="10">
    <location>
        <begin position="150"/>
        <end position="163"/>
    </location>
</feature>
<dbReference type="CDD" id="cd00387">
    <property type="entry name" value="Ribosomal_L7_L12"/>
    <property type="match status" value="1"/>
</dbReference>
<dbReference type="InterPro" id="IPR000206">
    <property type="entry name" value="Ribosomal_bL12"/>
</dbReference>
<dbReference type="GO" id="GO:0003735">
    <property type="term" value="F:structural constituent of ribosome"/>
    <property type="evidence" value="ECO:0007669"/>
    <property type="project" value="InterPro"/>
</dbReference>
<dbReference type="SUPFAM" id="SSF54736">
    <property type="entry name" value="ClpS-like"/>
    <property type="match status" value="1"/>
</dbReference>
<evidence type="ECO:0000256" key="7">
    <source>
        <dbReference type="ARBA" id="ARBA00022989"/>
    </source>
</evidence>
<dbReference type="GO" id="GO:1990904">
    <property type="term" value="C:ribonucleoprotein complex"/>
    <property type="evidence" value="ECO:0007669"/>
    <property type="project" value="UniProtKB-KW"/>
</dbReference>
<keyword evidence="5" id="KW-0256">Endoplasmic reticulum</keyword>
<evidence type="ECO:0000256" key="11">
    <source>
        <dbReference type="SAM" id="Phobius"/>
    </source>
</evidence>
<gene>
    <name evidence="13" type="ORF">NCGR_LOCUS57021</name>
</gene>
<evidence type="ECO:0000256" key="9">
    <source>
        <dbReference type="ARBA" id="ARBA00023274"/>
    </source>
</evidence>
<accession>A0A811RVG8</accession>
<dbReference type="HAMAP" id="MF_00368">
    <property type="entry name" value="Ribosomal_bL12"/>
    <property type="match status" value="1"/>
</dbReference>
<organism evidence="13 14">
    <name type="scientific">Miscanthus lutarioriparius</name>
    <dbReference type="NCBI Taxonomy" id="422564"/>
    <lineage>
        <taxon>Eukaryota</taxon>
        <taxon>Viridiplantae</taxon>
        <taxon>Streptophyta</taxon>
        <taxon>Embryophyta</taxon>
        <taxon>Tracheophyta</taxon>
        <taxon>Spermatophyta</taxon>
        <taxon>Magnoliopsida</taxon>
        <taxon>Liliopsida</taxon>
        <taxon>Poales</taxon>
        <taxon>Poaceae</taxon>
        <taxon>PACMAD clade</taxon>
        <taxon>Panicoideae</taxon>
        <taxon>Andropogonodae</taxon>
        <taxon>Andropogoneae</taxon>
        <taxon>Saccharinae</taxon>
        <taxon>Miscanthus</taxon>
    </lineage>
</organism>
<dbReference type="InterPro" id="IPR029008">
    <property type="entry name" value="EMC6-like"/>
</dbReference>
<evidence type="ECO:0000256" key="3">
    <source>
        <dbReference type="ARBA" id="ARBA00009436"/>
    </source>
</evidence>
<evidence type="ECO:0000256" key="4">
    <source>
        <dbReference type="ARBA" id="ARBA00022692"/>
    </source>
</evidence>
<reference evidence="13" key="1">
    <citation type="submission" date="2020-10" db="EMBL/GenBank/DDBJ databases">
        <authorList>
            <person name="Han B."/>
            <person name="Lu T."/>
            <person name="Zhao Q."/>
            <person name="Huang X."/>
            <person name="Zhao Y."/>
        </authorList>
    </citation>
    <scope>NUCLEOTIDE SEQUENCE</scope>
</reference>
<feature type="domain" description="Large ribosomal subunit protein bL12 C-terminal" evidence="12">
    <location>
        <begin position="295"/>
        <end position="361"/>
    </location>
</feature>
<feature type="transmembrane region" description="Helical" evidence="11">
    <location>
        <begin position="28"/>
        <end position="47"/>
    </location>
</feature>
<dbReference type="Pfam" id="PF00542">
    <property type="entry name" value="Ribosomal_L12"/>
    <property type="match status" value="1"/>
</dbReference>
<keyword evidence="9" id="KW-0687">Ribonucleoprotein</keyword>
<dbReference type="Pfam" id="PF07019">
    <property type="entry name" value="EMC6"/>
    <property type="match status" value="1"/>
</dbReference>
<comment type="similarity">
    <text evidence="3">Belongs to the EMC6 family.</text>
</comment>
<dbReference type="GO" id="GO:0005840">
    <property type="term" value="C:ribosome"/>
    <property type="evidence" value="ECO:0007669"/>
    <property type="project" value="UniProtKB-KW"/>
</dbReference>
<feature type="region of interest" description="Disordered" evidence="10">
    <location>
        <begin position="139"/>
        <end position="163"/>
    </location>
</feature>
<dbReference type="AlphaFoldDB" id="A0A811RVG8"/>
<dbReference type="InterPro" id="IPR013823">
    <property type="entry name" value="Ribosomal_bL12_C"/>
</dbReference>
<dbReference type="FunFam" id="3.30.1390.10:FF:000001">
    <property type="entry name" value="50S ribosomal protein L7/L12"/>
    <property type="match status" value="1"/>
</dbReference>
<evidence type="ECO:0000313" key="13">
    <source>
        <dbReference type="EMBL" id="CAD6332923.1"/>
    </source>
</evidence>
<evidence type="ECO:0000259" key="12">
    <source>
        <dbReference type="Pfam" id="PF00542"/>
    </source>
</evidence>
<dbReference type="GO" id="GO:0005739">
    <property type="term" value="C:mitochondrion"/>
    <property type="evidence" value="ECO:0007669"/>
    <property type="project" value="TreeGrafter"/>
</dbReference>
<evidence type="ECO:0000256" key="1">
    <source>
        <dbReference type="ARBA" id="ARBA00004477"/>
    </source>
</evidence>
<evidence type="ECO:0000313" key="14">
    <source>
        <dbReference type="Proteomes" id="UP000604825"/>
    </source>
</evidence>